<sequence length="269" mass="30356">ADAIACARRRGPGRRARDVAGLRCPRRRRGDGRRGRRPRALRGRRDAVRLVADVRARGARARLRARRCTPRGVRRDEDLGLVGRRRARAVRGSARPLRLRRPRAGPQPRALARAPRLDGARARRRPHRRARRDALQPERVRRARDGHAQRTHPGGPDPVQPGRARGRAGDPPAGRGARTRRARDAPARRRRPRTRPGRGRARRARRRDLGRGGARLDPQRPACHSGHPRDEQTGPRDRERARRAAPRLRRRAASPRRAALGAAARRLGV</sequence>
<proteinExistence type="predicted"/>
<feature type="compositionally biased region" description="Basic residues" evidence="1">
    <location>
        <begin position="122"/>
        <end position="131"/>
    </location>
</feature>
<name>A0A6J4S0E6_9ACTN</name>
<feature type="region of interest" description="Disordered" evidence="1">
    <location>
        <begin position="87"/>
        <end position="269"/>
    </location>
</feature>
<organism evidence="2">
    <name type="scientific">uncultured Solirubrobacteraceae bacterium</name>
    <dbReference type="NCBI Taxonomy" id="1162706"/>
    <lineage>
        <taxon>Bacteria</taxon>
        <taxon>Bacillati</taxon>
        <taxon>Actinomycetota</taxon>
        <taxon>Thermoleophilia</taxon>
        <taxon>Solirubrobacterales</taxon>
        <taxon>Solirubrobacteraceae</taxon>
        <taxon>environmental samples</taxon>
    </lineage>
</organism>
<feature type="compositionally biased region" description="Basic residues" evidence="1">
    <location>
        <begin position="243"/>
        <end position="254"/>
    </location>
</feature>
<gene>
    <name evidence="2" type="ORF">AVDCRST_MAG85-602</name>
</gene>
<feature type="compositionally biased region" description="Basic residues" evidence="1">
    <location>
        <begin position="188"/>
        <end position="208"/>
    </location>
</feature>
<reference evidence="2" key="1">
    <citation type="submission" date="2020-02" db="EMBL/GenBank/DDBJ databases">
        <authorList>
            <person name="Meier V. D."/>
        </authorList>
    </citation>
    <scope>NUCLEOTIDE SEQUENCE</scope>
    <source>
        <strain evidence="2">AVDCRST_MAG85</strain>
    </source>
</reference>
<feature type="compositionally biased region" description="Low complexity" evidence="1">
    <location>
        <begin position="104"/>
        <end position="114"/>
    </location>
</feature>
<evidence type="ECO:0000313" key="2">
    <source>
        <dbReference type="EMBL" id="CAA9479884.1"/>
    </source>
</evidence>
<feature type="compositionally biased region" description="Low complexity" evidence="1">
    <location>
        <begin position="255"/>
        <end position="269"/>
    </location>
</feature>
<protein>
    <submittedName>
        <fullName evidence="2">Uncharacterized protein</fullName>
    </submittedName>
</protein>
<feature type="non-terminal residue" evidence="2">
    <location>
        <position position="1"/>
    </location>
</feature>
<feature type="compositionally biased region" description="Basic residues" evidence="1">
    <location>
        <begin position="24"/>
        <end position="41"/>
    </location>
</feature>
<dbReference type="EMBL" id="CADCVT010000060">
    <property type="protein sequence ID" value="CAA9479884.1"/>
    <property type="molecule type" value="Genomic_DNA"/>
</dbReference>
<accession>A0A6J4S0E6</accession>
<evidence type="ECO:0000256" key="1">
    <source>
        <dbReference type="SAM" id="MobiDB-lite"/>
    </source>
</evidence>
<feature type="region of interest" description="Disordered" evidence="1">
    <location>
        <begin position="1"/>
        <end position="41"/>
    </location>
</feature>
<feature type="compositionally biased region" description="Basic and acidic residues" evidence="1">
    <location>
        <begin position="227"/>
        <end position="242"/>
    </location>
</feature>
<feature type="non-terminal residue" evidence="2">
    <location>
        <position position="269"/>
    </location>
</feature>
<dbReference type="AlphaFoldDB" id="A0A6J4S0E6"/>
<feature type="compositionally biased region" description="Basic and acidic residues" evidence="1">
    <location>
        <begin position="132"/>
        <end position="148"/>
    </location>
</feature>